<dbReference type="GO" id="GO:0046872">
    <property type="term" value="F:metal ion binding"/>
    <property type="evidence" value="ECO:0007669"/>
    <property type="project" value="UniProtKB-KW"/>
</dbReference>
<dbReference type="GO" id="GO:0061799">
    <property type="term" value="F:cyclic pyranopterin monophosphate synthase activity"/>
    <property type="evidence" value="ECO:0007669"/>
    <property type="project" value="TreeGrafter"/>
</dbReference>
<keyword evidence="6" id="KW-0411">Iron-sulfur</keyword>
<dbReference type="SFLD" id="SFLDG01383">
    <property type="entry name" value="cyclic_pyranopterin_phosphate"/>
    <property type="match status" value="1"/>
</dbReference>
<dbReference type="InterPro" id="IPR013785">
    <property type="entry name" value="Aldolase_TIM"/>
</dbReference>
<accession>A0A1B2I4Q0</accession>
<dbReference type="Pfam" id="PF06463">
    <property type="entry name" value="Mob_synth_C"/>
    <property type="match status" value="1"/>
</dbReference>
<dbReference type="PANTHER" id="PTHR22960:SF0">
    <property type="entry name" value="MOLYBDENUM COFACTOR BIOSYNTHESIS PROTEIN 1"/>
    <property type="match status" value="1"/>
</dbReference>
<dbReference type="InterPro" id="IPR040064">
    <property type="entry name" value="MoaA-like"/>
</dbReference>
<organism evidence="11 12">
    <name type="scientific">Cloacibacillus porcorum</name>
    <dbReference type="NCBI Taxonomy" id="1197717"/>
    <lineage>
        <taxon>Bacteria</taxon>
        <taxon>Thermotogati</taxon>
        <taxon>Synergistota</taxon>
        <taxon>Synergistia</taxon>
        <taxon>Synergistales</taxon>
        <taxon>Synergistaceae</taxon>
        <taxon>Cloacibacillus</taxon>
    </lineage>
</organism>
<dbReference type="InterPro" id="IPR058240">
    <property type="entry name" value="rSAM_sf"/>
</dbReference>
<dbReference type="Pfam" id="PF04055">
    <property type="entry name" value="Radical_SAM"/>
    <property type="match status" value="1"/>
</dbReference>
<dbReference type="GO" id="GO:0006777">
    <property type="term" value="P:Mo-molybdopterin cofactor biosynthetic process"/>
    <property type="evidence" value="ECO:0007669"/>
    <property type="project" value="UniProtKB-KW"/>
</dbReference>
<dbReference type="CDD" id="cd01335">
    <property type="entry name" value="Radical_SAM"/>
    <property type="match status" value="1"/>
</dbReference>
<proteinExistence type="predicted"/>
<dbReference type="SFLD" id="SFLDG01386">
    <property type="entry name" value="main_SPASM_domain-containing"/>
    <property type="match status" value="1"/>
</dbReference>
<sequence>MAELTELRDDYGRRLNYVRISVTDRCNYRCAYCMPPEGVKCLSHEDILRYEDIKFLCRVFVELGVGKFRFTGGEPLVRKGLVPFLKELHSELPGIKTALTTNASLLGEYSAQLAEAGIHSLNISLDTLDPEKFARITRIGSIEGVFEGIRAARAAGIGNIKLNAVLIRDFNDREIADMLAFSRREGLLLRLIEFMPLQDSVWDKNSFISGEEILRILPGGDAWKRSTAGGSDDGPAQYYFNEKTGDTIGIITAVSNHFCKTCNRLRISAEGNLRTCLFNPHETALKELIRSRETAALREAILRSVHEKPRCWNDINTGNLQMSGIGG</sequence>
<dbReference type="STRING" id="1197717.BED41_07595"/>
<name>A0A1B2I4Q0_9BACT</name>
<keyword evidence="1" id="KW-0004">4Fe-4S</keyword>
<evidence type="ECO:0000256" key="6">
    <source>
        <dbReference type="ARBA" id="ARBA00023014"/>
    </source>
</evidence>
<dbReference type="InterPro" id="IPR010505">
    <property type="entry name" value="MoaA_twitch"/>
</dbReference>
<evidence type="ECO:0000256" key="5">
    <source>
        <dbReference type="ARBA" id="ARBA00023004"/>
    </source>
</evidence>
<dbReference type="Proteomes" id="UP000093044">
    <property type="component" value="Chromosome"/>
</dbReference>
<protein>
    <submittedName>
        <fullName evidence="11">Cyclic pyranopterin phosphate synthase MoaA</fullName>
    </submittedName>
</protein>
<evidence type="ECO:0000256" key="1">
    <source>
        <dbReference type="ARBA" id="ARBA00022485"/>
    </source>
</evidence>
<dbReference type="SFLD" id="SFLDG01067">
    <property type="entry name" value="SPASM/twitch_domain_containing"/>
    <property type="match status" value="1"/>
</dbReference>
<dbReference type="InterPro" id="IPR007197">
    <property type="entry name" value="rSAM"/>
</dbReference>
<keyword evidence="8" id="KW-0501">Molybdenum cofactor biosynthesis</keyword>
<dbReference type="AlphaFoldDB" id="A0A1B2I4Q0"/>
<dbReference type="InterPro" id="IPR050105">
    <property type="entry name" value="MoCo_biosynth_MoaA/MoaC"/>
</dbReference>
<dbReference type="EMBL" id="CP016757">
    <property type="protein sequence ID" value="ANZ44948.1"/>
    <property type="molecule type" value="Genomic_DNA"/>
</dbReference>
<dbReference type="PANTHER" id="PTHR22960">
    <property type="entry name" value="MOLYBDOPTERIN COFACTOR SYNTHESIS PROTEIN A"/>
    <property type="match status" value="1"/>
</dbReference>
<evidence type="ECO:0000256" key="2">
    <source>
        <dbReference type="ARBA" id="ARBA00022691"/>
    </source>
</evidence>
<dbReference type="RefSeq" id="WP_066744552.1">
    <property type="nucleotide sequence ID" value="NZ_CP016757.1"/>
</dbReference>
<dbReference type="GO" id="GO:0005525">
    <property type="term" value="F:GTP binding"/>
    <property type="evidence" value="ECO:0007669"/>
    <property type="project" value="UniProtKB-KW"/>
</dbReference>
<reference evidence="11" key="1">
    <citation type="submission" date="2016-08" db="EMBL/GenBank/DDBJ databases">
        <title>Complete genome of Cloacibacillus porcorum.</title>
        <authorList>
            <person name="Looft T."/>
            <person name="Bayles D.O."/>
            <person name="Alt D.P."/>
        </authorList>
    </citation>
    <scope>NUCLEOTIDE SEQUENCE [LARGE SCALE GENOMIC DNA]</scope>
    <source>
        <strain evidence="11">CL-84</strain>
    </source>
</reference>
<evidence type="ECO:0000313" key="11">
    <source>
        <dbReference type="EMBL" id="ANZ44948.1"/>
    </source>
</evidence>
<dbReference type="Gene3D" id="3.20.20.70">
    <property type="entry name" value="Aldolase class I"/>
    <property type="match status" value="1"/>
</dbReference>
<keyword evidence="4" id="KW-0547">Nucleotide-binding</keyword>
<keyword evidence="12" id="KW-1185">Reference proteome</keyword>
<evidence type="ECO:0000313" key="12">
    <source>
        <dbReference type="Proteomes" id="UP000093044"/>
    </source>
</evidence>
<dbReference type="NCBIfam" id="TIGR02666">
    <property type="entry name" value="moaA"/>
    <property type="match status" value="1"/>
</dbReference>
<evidence type="ECO:0000256" key="3">
    <source>
        <dbReference type="ARBA" id="ARBA00022723"/>
    </source>
</evidence>
<evidence type="ECO:0000256" key="7">
    <source>
        <dbReference type="ARBA" id="ARBA00023134"/>
    </source>
</evidence>
<dbReference type="PROSITE" id="PS51918">
    <property type="entry name" value="RADICAL_SAM"/>
    <property type="match status" value="1"/>
</dbReference>
<dbReference type="SFLD" id="SFLDS00029">
    <property type="entry name" value="Radical_SAM"/>
    <property type="match status" value="1"/>
</dbReference>
<evidence type="ECO:0000259" key="10">
    <source>
        <dbReference type="PROSITE" id="PS51918"/>
    </source>
</evidence>
<dbReference type="CDD" id="cd21117">
    <property type="entry name" value="Twitch_MoaA"/>
    <property type="match status" value="1"/>
</dbReference>
<feature type="domain" description="Radical SAM core" evidence="10">
    <location>
        <begin position="10"/>
        <end position="225"/>
    </location>
</feature>
<gene>
    <name evidence="11" type="ORF">BED41_07595</name>
</gene>
<keyword evidence="2" id="KW-0949">S-adenosyl-L-methionine</keyword>
<dbReference type="GO" id="GO:0061798">
    <property type="term" value="F:GTP 3',8'-cyclase activity"/>
    <property type="evidence" value="ECO:0007669"/>
    <property type="project" value="TreeGrafter"/>
</dbReference>
<evidence type="ECO:0000256" key="9">
    <source>
        <dbReference type="ARBA" id="ARBA00023239"/>
    </source>
</evidence>
<keyword evidence="3" id="KW-0479">Metal-binding</keyword>
<keyword evidence="9" id="KW-0456">Lyase</keyword>
<dbReference type="SMART" id="SM00729">
    <property type="entry name" value="Elp3"/>
    <property type="match status" value="1"/>
</dbReference>
<keyword evidence="5" id="KW-0408">Iron</keyword>
<dbReference type="KEGG" id="cpor:BED41_07595"/>
<dbReference type="InterPro" id="IPR006638">
    <property type="entry name" value="Elp3/MiaA/NifB-like_rSAM"/>
</dbReference>
<dbReference type="GO" id="GO:0051539">
    <property type="term" value="F:4 iron, 4 sulfur cluster binding"/>
    <property type="evidence" value="ECO:0007669"/>
    <property type="project" value="UniProtKB-KW"/>
</dbReference>
<dbReference type="InterPro" id="IPR013483">
    <property type="entry name" value="MoaA"/>
</dbReference>
<dbReference type="SUPFAM" id="SSF102114">
    <property type="entry name" value="Radical SAM enzymes"/>
    <property type="match status" value="1"/>
</dbReference>
<dbReference type="GeneID" id="83057714"/>
<evidence type="ECO:0000256" key="4">
    <source>
        <dbReference type="ARBA" id="ARBA00022741"/>
    </source>
</evidence>
<keyword evidence="7" id="KW-0342">GTP-binding</keyword>
<dbReference type="OrthoDB" id="9763993at2"/>
<evidence type="ECO:0000256" key="8">
    <source>
        <dbReference type="ARBA" id="ARBA00023150"/>
    </source>
</evidence>